<feature type="region of interest" description="Disordered" evidence="2">
    <location>
        <begin position="181"/>
        <end position="322"/>
    </location>
</feature>
<dbReference type="AlphaFoldDB" id="A0A1A7W9D1"/>
<dbReference type="EMBL" id="HADW01001192">
    <property type="protein sequence ID" value="SBP02592.1"/>
    <property type="molecule type" value="Transcribed_RNA"/>
</dbReference>
<dbReference type="GO" id="GO:0005737">
    <property type="term" value="C:cytoplasm"/>
    <property type="evidence" value="ECO:0007669"/>
    <property type="project" value="TreeGrafter"/>
</dbReference>
<dbReference type="PANTHER" id="PTHR14388">
    <property type="entry name" value="T CELL-SPECIFIC ADAPTER PROTEIN TSAD"/>
    <property type="match status" value="1"/>
</dbReference>
<dbReference type="EMBL" id="HADX01007289">
    <property type="protein sequence ID" value="SBP29521.1"/>
    <property type="molecule type" value="Transcribed_RNA"/>
</dbReference>
<feature type="compositionally biased region" description="Polar residues" evidence="2">
    <location>
        <begin position="127"/>
        <end position="142"/>
    </location>
</feature>
<dbReference type="PANTHER" id="PTHR14388:SF5">
    <property type="entry name" value="SH2 DOMAIN-CONTAINING PROTEIN 4A"/>
    <property type="match status" value="1"/>
</dbReference>
<organism evidence="3">
    <name type="scientific">Iconisemion striatum</name>
    <dbReference type="NCBI Taxonomy" id="60296"/>
    <lineage>
        <taxon>Eukaryota</taxon>
        <taxon>Metazoa</taxon>
        <taxon>Chordata</taxon>
        <taxon>Craniata</taxon>
        <taxon>Vertebrata</taxon>
        <taxon>Euteleostomi</taxon>
        <taxon>Actinopterygii</taxon>
        <taxon>Neopterygii</taxon>
        <taxon>Teleostei</taxon>
        <taxon>Neoteleostei</taxon>
        <taxon>Acanthomorphata</taxon>
        <taxon>Ovalentaria</taxon>
        <taxon>Atherinomorphae</taxon>
        <taxon>Cyprinodontiformes</taxon>
        <taxon>Nothobranchiidae</taxon>
        <taxon>Iconisemion</taxon>
    </lineage>
</organism>
<accession>A0A1A7W9D1</accession>
<evidence type="ECO:0000256" key="2">
    <source>
        <dbReference type="SAM" id="MobiDB-lite"/>
    </source>
</evidence>
<name>A0A1A7W9D1_9TELE</name>
<feature type="compositionally biased region" description="Low complexity" evidence="2">
    <location>
        <begin position="184"/>
        <end position="197"/>
    </location>
</feature>
<proteinExistence type="predicted"/>
<keyword evidence="1" id="KW-0727">SH2 domain</keyword>
<feature type="compositionally biased region" description="Polar residues" evidence="2">
    <location>
        <begin position="294"/>
        <end position="304"/>
    </location>
</feature>
<protein>
    <submittedName>
        <fullName evidence="3">SH2 domain containing 4B</fullName>
    </submittedName>
</protein>
<gene>
    <name evidence="3" type="primary">SH2D4B</name>
</gene>
<feature type="compositionally biased region" description="Polar residues" evidence="2">
    <location>
        <begin position="204"/>
        <end position="227"/>
    </location>
</feature>
<sequence>MLQQILKDMYVDPDVLDGLNEDQKKTLFMKMRQEQVRRWEEWEEKLQRDGGDLVKAKPRKPNSKSVSWLLGHDGDVSVVVIREVDELTSAFICPRSGEKKSPPLQSNKCHSNIPKNKTATDVKSEVESVSLQTQPEVSSDVTGQKEEEKSTLLPLVVSAAEGSAPTEAKKLDPMAAEEKWAPQASICSRSSARVSSVMVGPASANPTPGCVNTQPCISNPRLATSAPSSSSSSSTVKPNSGGQEPPKPQEAQDRKGVGASGTSRRPDSTESGTPGTAPACAGRGRVAQLMKTFSGDTPTQTTSRGIKPPLPTKPSHLRLTTR</sequence>
<evidence type="ECO:0000256" key="1">
    <source>
        <dbReference type="ARBA" id="ARBA00022999"/>
    </source>
</evidence>
<reference evidence="3" key="2">
    <citation type="submission" date="2016-06" db="EMBL/GenBank/DDBJ databases">
        <title>The genome of a short-lived fish provides insights into sex chromosome evolution and the genetic control of aging.</title>
        <authorList>
            <person name="Reichwald K."/>
            <person name="Felder M."/>
            <person name="Petzold A."/>
            <person name="Koch P."/>
            <person name="Groth M."/>
            <person name="Platzer M."/>
        </authorList>
    </citation>
    <scope>NUCLEOTIDE SEQUENCE</scope>
    <source>
        <tissue evidence="3">Brain</tissue>
    </source>
</reference>
<evidence type="ECO:0000313" key="3">
    <source>
        <dbReference type="EMBL" id="SBP02592.1"/>
    </source>
</evidence>
<feature type="region of interest" description="Disordered" evidence="2">
    <location>
        <begin position="94"/>
        <end position="151"/>
    </location>
</feature>
<reference evidence="3" key="1">
    <citation type="submission" date="2016-05" db="EMBL/GenBank/DDBJ databases">
        <authorList>
            <person name="Lavstsen T."/>
            <person name="Jespersen J.S."/>
        </authorList>
    </citation>
    <scope>NUCLEOTIDE SEQUENCE</scope>
    <source>
        <tissue evidence="3">Brain</tissue>
    </source>
</reference>
<feature type="compositionally biased region" description="Polar residues" evidence="2">
    <location>
        <begin position="103"/>
        <end position="117"/>
    </location>
</feature>